<organism evidence="1 2">
    <name type="scientific">Zosterops borbonicus</name>
    <dbReference type="NCBI Taxonomy" id="364589"/>
    <lineage>
        <taxon>Eukaryota</taxon>
        <taxon>Metazoa</taxon>
        <taxon>Chordata</taxon>
        <taxon>Craniata</taxon>
        <taxon>Vertebrata</taxon>
        <taxon>Euteleostomi</taxon>
        <taxon>Archelosauria</taxon>
        <taxon>Archosauria</taxon>
        <taxon>Dinosauria</taxon>
        <taxon>Saurischia</taxon>
        <taxon>Theropoda</taxon>
        <taxon>Coelurosauria</taxon>
        <taxon>Aves</taxon>
        <taxon>Neognathae</taxon>
        <taxon>Neoaves</taxon>
        <taxon>Telluraves</taxon>
        <taxon>Australaves</taxon>
        <taxon>Passeriformes</taxon>
        <taxon>Sylvioidea</taxon>
        <taxon>Zosteropidae</taxon>
        <taxon>Zosterops</taxon>
    </lineage>
</organism>
<reference evidence="1" key="1">
    <citation type="submission" date="2019-04" db="EMBL/GenBank/DDBJ databases">
        <title>Genome assembly of Zosterops borbonicus 15179.</title>
        <authorList>
            <person name="Leroy T."/>
            <person name="Anselmetti Y."/>
            <person name="Tilak M.-K."/>
            <person name="Nabholz B."/>
        </authorList>
    </citation>
    <scope>NUCLEOTIDE SEQUENCE</scope>
    <source>
        <strain evidence="1">HGM_15179</strain>
        <tissue evidence="1">Muscle</tissue>
    </source>
</reference>
<dbReference type="Proteomes" id="UP000796761">
    <property type="component" value="Unassembled WGS sequence"/>
</dbReference>
<protein>
    <submittedName>
        <fullName evidence="1">Uncharacterized protein</fullName>
    </submittedName>
</protein>
<gene>
    <name evidence="1" type="ORF">HGM15179_014469</name>
</gene>
<evidence type="ECO:0000313" key="1">
    <source>
        <dbReference type="EMBL" id="TRZ12615.1"/>
    </source>
</evidence>
<dbReference type="EMBL" id="SWJQ01000575">
    <property type="protein sequence ID" value="TRZ12615.1"/>
    <property type="molecule type" value="Genomic_DNA"/>
</dbReference>
<proteinExistence type="predicted"/>
<accession>A0A8K1G658</accession>
<comment type="caution">
    <text evidence="1">The sequence shown here is derived from an EMBL/GenBank/DDBJ whole genome shotgun (WGS) entry which is preliminary data.</text>
</comment>
<evidence type="ECO:0000313" key="2">
    <source>
        <dbReference type="Proteomes" id="UP000796761"/>
    </source>
</evidence>
<dbReference type="AlphaFoldDB" id="A0A8K1G658"/>
<sequence length="94" mass="10308">MPWSLGRALSVLSSRRDDVAKVDCNGFGFFVLKQMDCDASGEEIPNWDPEVLPSVYPSSLQEGQGLVFYNRRVVGEIQVLGPFQSLSCVAGDPQ</sequence>
<name>A0A8K1G658_9PASS</name>
<keyword evidence="2" id="KW-1185">Reference proteome</keyword>